<sequence>MSGKKLGIHLWVAQLAVVQPFQNSLPKSVGDPWRGAYSKHGFWYKFHTGGKADFDEVTF</sequence>
<keyword evidence="2" id="KW-1185">Reference proteome</keyword>
<dbReference type="AlphaFoldDB" id="A0A2G9TU75"/>
<evidence type="ECO:0000313" key="1">
    <source>
        <dbReference type="EMBL" id="PIO61566.1"/>
    </source>
</evidence>
<gene>
    <name evidence="1" type="ORF">TELCIR_16906</name>
</gene>
<organism evidence="1 2">
    <name type="scientific">Teladorsagia circumcincta</name>
    <name type="common">Brown stomach worm</name>
    <name type="synonym">Ostertagia circumcincta</name>
    <dbReference type="NCBI Taxonomy" id="45464"/>
    <lineage>
        <taxon>Eukaryota</taxon>
        <taxon>Metazoa</taxon>
        <taxon>Ecdysozoa</taxon>
        <taxon>Nematoda</taxon>
        <taxon>Chromadorea</taxon>
        <taxon>Rhabditida</taxon>
        <taxon>Rhabditina</taxon>
        <taxon>Rhabditomorpha</taxon>
        <taxon>Strongyloidea</taxon>
        <taxon>Trichostrongylidae</taxon>
        <taxon>Teladorsagia</taxon>
    </lineage>
</organism>
<dbReference type="OrthoDB" id="5841629at2759"/>
<dbReference type="EMBL" id="KZ353381">
    <property type="protein sequence ID" value="PIO61566.1"/>
    <property type="molecule type" value="Genomic_DNA"/>
</dbReference>
<accession>A0A2G9TU75</accession>
<evidence type="ECO:0000313" key="2">
    <source>
        <dbReference type="Proteomes" id="UP000230423"/>
    </source>
</evidence>
<dbReference type="Proteomes" id="UP000230423">
    <property type="component" value="Unassembled WGS sequence"/>
</dbReference>
<reference evidence="1 2" key="1">
    <citation type="submission" date="2015-09" db="EMBL/GenBank/DDBJ databases">
        <title>Draft genome of the parasitic nematode Teladorsagia circumcincta isolate WARC Sus (inbred).</title>
        <authorList>
            <person name="Mitreva M."/>
        </authorList>
    </citation>
    <scope>NUCLEOTIDE SEQUENCE [LARGE SCALE GENOMIC DNA]</scope>
    <source>
        <strain evidence="1 2">S</strain>
    </source>
</reference>
<name>A0A2G9TU75_TELCI</name>
<protein>
    <submittedName>
        <fullName evidence="1">Uncharacterized protein</fullName>
    </submittedName>
</protein>
<proteinExistence type="predicted"/>